<comment type="caution">
    <text evidence="8">The sequence shown here is derived from an EMBL/GenBank/DDBJ whole genome shotgun (WGS) entry which is preliminary data.</text>
</comment>
<proteinExistence type="inferred from homology"/>
<keyword evidence="1" id="KW-0645">Protease</keyword>
<keyword evidence="5" id="KW-0482">Metalloprotease</keyword>
<evidence type="ECO:0000259" key="7">
    <source>
        <dbReference type="PROSITE" id="PS50249"/>
    </source>
</evidence>
<organism evidence="8 9">
    <name type="scientific">Victivallis lenta</name>
    <dbReference type="NCBI Taxonomy" id="2606640"/>
    <lineage>
        <taxon>Bacteria</taxon>
        <taxon>Pseudomonadati</taxon>
        <taxon>Lentisphaerota</taxon>
        <taxon>Lentisphaeria</taxon>
        <taxon>Victivallales</taxon>
        <taxon>Victivallaceae</taxon>
        <taxon>Victivallis</taxon>
    </lineage>
</organism>
<name>A0A844G0P0_9BACT</name>
<accession>A0A844G0P0</accession>
<gene>
    <name evidence="8" type="ORF">FYJ85_05375</name>
</gene>
<dbReference type="PANTHER" id="PTHR30471:SF3">
    <property type="entry name" value="UPF0758 PROTEIN YEES-RELATED"/>
    <property type="match status" value="1"/>
</dbReference>
<dbReference type="SUPFAM" id="SSF47781">
    <property type="entry name" value="RuvA domain 2-like"/>
    <property type="match status" value="1"/>
</dbReference>
<dbReference type="InterPro" id="IPR046778">
    <property type="entry name" value="UPF0758_N"/>
</dbReference>
<evidence type="ECO:0000256" key="3">
    <source>
        <dbReference type="ARBA" id="ARBA00022801"/>
    </source>
</evidence>
<dbReference type="Pfam" id="PF04002">
    <property type="entry name" value="RadC"/>
    <property type="match status" value="1"/>
</dbReference>
<dbReference type="CDD" id="cd08071">
    <property type="entry name" value="MPN_DUF2466"/>
    <property type="match status" value="1"/>
</dbReference>
<evidence type="ECO:0000313" key="9">
    <source>
        <dbReference type="Proteomes" id="UP000435649"/>
    </source>
</evidence>
<dbReference type="PROSITE" id="PS50249">
    <property type="entry name" value="MPN"/>
    <property type="match status" value="1"/>
</dbReference>
<protein>
    <submittedName>
        <fullName evidence="8">RadC family protein</fullName>
    </submittedName>
</protein>
<evidence type="ECO:0000256" key="4">
    <source>
        <dbReference type="ARBA" id="ARBA00022833"/>
    </source>
</evidence>
<dbReference type="PANTHER" id="PTHR30471">
    <property type="entry name" value="DNA REPAIR PROTEIN RADC"/>
    <property type="match status" value="1"/>
</dbReference>
<dbReference type="InterPro" id="IPR001405">
    <property type="entry name" value="UPF0758"/>
</dbReference>
<dbReference type="InterPro" id="IPR037518">
    <property type="entry name" value="MPN"/>
</dbReference>
<dbReference type="GO" id="GO:0008237">
    <property type="term" value="F:metallopeptidase activity"/>
    <property type="evidence" value="ECO:0007669"/>
    <property type="project" value="UniProtKB-KW"/>
</dbReference>
<feature type="domain" description="MPN" evidence="7">
    <location>
        <begin position="100"/>
        <end position="227"/>
    </location>
</feature>
<evidence type="ECO:0000256" key="5">
    <source>
        <dbReference type="ARBA" id="ARBA00023049"/>
    </source>
</evidence>
<sequence>MAGPQKNHADGHRQRLRERFLRAGLDGLLDYEAIELLLTYAVPRRDMKPLAKELLEAYGSIEKLLDATPADLLDRHGVGASGATLILLLRQLCAKYLEQKARNVDLIDSIEKAENFARMKIGGGRKETFMVMYLNSRNQLIEHQQFSGTVDRAAVYPREIAEFCLRVGATAVILIHNHPSGLCMPSDNDLLTTNRVLEALKTVHVRLVDHLIVTPGACMSFRARNLLK</sequence>
<dbReference type="Gene3D" id="3.40.140.10">
    <property type="entry name" value="Cytidine Deaminase, domain 2"/>
    <property type="match status" value="1"/>
</dbReference>
<dbReference type="AlphaFoldDB" id="A0A844G0P0"/>
<dbReference type="EMBL" id="VUNS01000004">
    <property type="protein sequence ID" value="MST96475.1"/>
    <property type="molecule type" value="Genomic_DNA"/>
</dbReference>
<dbReference type="RefSeq" id="WP_106054586.1">
    <property type="nucleotide sequence ID" value="NZ_CALXOB010000019.1"/>
</dbReference>
<dbReference type="GO" id="GO:0006508">
    <property type="term" value="P:proteolysis"/>
    <property type="evidence" value="ECO:0007669"/>
    <property type="project" value="UniProtKB-KW"/>
</dbReference>
<keyword evidence="9" id="KW-1185">Reference proteome</keyword>
<evidence type="ECO:0000256" key="1">
    <source>
        <dbReference type="ARBA" id="ARBA00022670"/>
    </source>
</evidence>
<dbReference type="SUPFAM" id="SSF102712">
    <property type="entry name" value="JAB1/MPN domain"/>
    <property type="match status" value="1"/>
</dbReference>
<reference evidence="8 9" key="1">
    <citation type="submission" date="2019-08" db="EMBL/GenBank/DDBJ databases">
        <title>In-depth cultivation of the pig gut microbiome towards novel bacterial diversity and tailored functional studies.</title>
        <authorList>
            <person name="Wylensek D."/>
            <person name="Hitch T.C.A."/>
            <person name="Clavel T."/>
        </authorList>
    </citation>
    <scope>NUCLEOTIDE SEQUENCE [LARGE SCALE GENOMIC DNA]</scope>
    <source>
        <strain evidence="8 9">BBE-744-WT-12</strain>
    </source>
</reference>
<dbReference type="InterPro" id="IPR010994">
    <property type="entry name" value="RuvA_2-like"/>
</dbReference>
<dbReference type="Pfam" id="PF20582">
    <property type="entry name" value="UPF0758_N"/>
    <property type="match status" value="1"/>
</dbReference>
<comment type="similarity">
    <text evidence="6">Belongs to the UPF0758 family.</text>
</comment>
<dbReference type="PROSITE" id="PS01302">
    <property type="entry name" value="UPF0758"/>
    <property type="match status" value="1"/>
</dbReference>
<evidence type="ECO:0000313" key="8">
    <source>
        <dbReference type="EMBL" id="MST96475.1"/>
    </source>
</evidence>
<dbReference type="NCBIfam" id="NF000642">
    <property type="entry name" value="PRK00024.1"/>
    <property type="match status" value="1"/>
</dbReference>
<dbReference type="InterPro" id="IPR025657">
    <property type="entry name" value="RadC_JAB"/>
</dbReference>
<dbReference type="InterPro" id="IPR020891">
    <property type="entry name" value="UPF0758_CS"/>
</dbReference>
<keyword evidence="4" id="KW-0862">Zinc</keyword>
<keyword evidence="2" id="KW-0479">Metal-binding</keyword>
<dbReference type="Proteomes" id="UP000435649">
    <property type="component" value="Unassembled WGS sequence"/>
</dbReference>
<evidence type="ECO:0000256" key="2">
    <source>
        <dbReference type="ARBA" id="ARBA00022723"/>
    </source>
</evidence>
<keyword evidence="3" id="KW-0378">Hydrolase</keyword>
<dbReference type="NCBIfam" id="TIGR00608">
    <property type="entry name" value="radc"/>
    <property type="match status" value="1"/>
</dbReference>
<dbReference type="GO" id="GO:0046872">
    <property type="term" value="F:metal ion binding"/>
    <property type="evidence" value="ECO:0007669"/>
    <property type="project" value="UniProtKB-KW"/>
</dbReference>
<evidence type="ECO:0000256" key="6">
    <source>
        <dbReference type="RuleBase" id="RU003797"/>
    </source>
</evidence>